<keyword evidence="3 5" id="KW-1133">Transmembrane helix</keyword>
<organism evidence="6 7">
    <name type="scientific">Paenibacillus zeisoli</name>
    <dbReference type="NCBI Taxonomy" id="2496267"/>
    <lineage>
        <taxon>Bacteria</taxon>
        <taxon>Bacillati</taxon>
        <taxon>Bacillota</taxon>
        <taxon>Bacilli</taxon>
        <taxon>Bacillales</taxon>
        <taxon>Paenibacillaceae</taxon>
        <taxon>Paenibacillus</taxon>
    </lineage>
</organism>
<evidence type="ECO:0000256" key="1">
    <source>
        <dbReference type="ARBA" id="ARBA00004141"/>
    </source>
</evidence>
<feature type="transmembrane region" description="Helical" evidence="5">
    <location>
        <begin position="12"/>
        <end position="31"/>
    </location>
</feature>
<proteinExistence type="predicted"/>
<sequence>MIKWLRENKIAAVLLVIVRIYVGWEWINAGWHKLTGGFDASGFLKGAVAKPVMDKATGDLVYPNFVAFLNHFAIPNAKLFNILIPLGEFLVGLGLILGCLTAAAAFFGLLMNFMFVYAGTVSTNPWMIMLGIFIVVAGANAGKFGADFYVLPYLRKVFGKMFHRGTDNGVKGIQ</sequence>
<dbReference type="GO" id="GO:0016020">
    <property type="term" value="C:membrane"/>
    <property type="evidence" value="ECO:0007669"/>
    <property type="project" value="UniProtKB-SubCell"/>
</dbReference>
<dbReference type="OrthoDB" id="26941at2"/>
<accession>A0A3S1JME0</accession>
<dbReference type="EMBL" id="RZNX01000006">
    <property type="protein sequence ID" value="RUT29641.1"/>
    <property type="molecule type" value="Genomic_DNA"/>
</dbReference>
<comment type="subcellular location">
    <subcellularLocation>
        <location evidence="1">Membrane</location>
        <topology evidence="1">Multi-pass membrane protein</topology>
    </subcellularLocation>
</comment>
<evidence type="ECO:0000256" key="2">
    <source>
        <dbReference type="ARBA" id="ARBA00022692"/>
    </source>
</evidence>
<gene>
    <name evidence="6" type="ORF">EJP77_14830</name>
</gene>
<dbReference type="Pfam" id="PF07681">
    <property type="entry name" value="DoxX"/>
    <property type="match status" value="1"/>
</dbReference>
<feature type="transmembrane region" description="Helical" evidence="5">
    <location>
        <begin position="60"/>
        <end position="77"/>
    </location>
</feature>
<evidence type="ECO:0000256" key="4">
    <source>
        <dbReference type="ARBA" id="ARBA00023136"/>
    </source>
</evidence>
<comment type="caution">
    <text evidence="6">The sequence shown here is derived from an EMBL/GenBank/DDBJ whole genome shotgun (WGS) entry which is preliminary data.</text>
</comment>
<dbReference type="Proteomes" id="UP000272464">
    <property type="component" value="Unassembled WGS sequence"/>
</dbReference>
<evidence type="ECO:0000256" key="3">
    <source>
        <dbReference type="ARBA" id="ARBA00022989"/>
    </source>
</evidence>
<keyword evidence="4 5" id="KW-0472">Membrane</keyword>
<dbReference type="AlphaFoldDB" id="A0A3S1JME0"/>
<evidence type="ECO:0000313" key="6">
    <source>
        <dbReference type="EMBL" id="RUT29641.1"/>
    </source>
</evidence>
<feature type="transmembrane region" description="Helical" evidence="5">
    <location>
        <begin position="126"/>
        <end position="151"/>
    </location>
</feature>
<keyword evidence="7" id="KW-1185">Reference proteome</keyword>
<reference evidence="6 7" key="1">
    <citation type="submission" date="2018-12" db="EMBL/GenBank/DDBJ databases">
        <authorList>
            <person name="Sun L."/>
            <person name="Chen Z."/>
        </authorList>
    </citation>
    <scope>NUCLEOTIDE SEQUENCE [LARGE SCALE GENOMIC DNA]</scope>
    <source>
        <strain evidence="6 7">3-5-3</strain>
    </source>
</reference>
<evidence type="ECO:0000256" key="5">
    <source>
        <dbReference type="SAM" id="Phobius"/>
    </source>
</evidence>
<protein>
    <submittedName>
        <fullName evidence="6">DoxX family protein</fullName>
    </submittedName>
</protein>
<evidence type="ECO:0000313" key="7">
    <source>
        <dbReference type="Proteomes" id="UP000272464"/>
    </source>
</evidence>
<feature type="transmembrane region" description="Helical" evidence="5">
    <location>
        <begin position="89"/>
        <end position="114"/>
    </location>
</feature>
<keyword evidence="2 5" id="KW-0812">Transmembrane</keyword>
<dbReference type="InterPro" id="IPR032808">
    <property type="entry name" value="DoxX"/>
</dbReference>
<dbReference type="RefSeq" id="WP_127200024.1">
    <property type="nucleotide sequence ID" value="NZ_RZNX01000006.1"/>
</dbReference>
<dbReference type="PANTHER" id="PTHR39157:SF1">
    <property type="entry name" value="DOXX FAMILY PROTEIN"/>
    <property type="match status" value="1"/>
</dbReference>
<name>A0A3S1JME0_9BACL</name>
<dbReference type="PANTHER" id="PTHR39157">
    <property type="entry name" value="INTEGRAL MEMBRANE PROTEIN-RELATED"/>
    <property type="match status" value="1"/>
</dbReference>